<dbReference type="OrthoDB" id="10072614at2759"/>
<dbReference type="GO" id="GO:0035861">
    <property type="term" value="C:site of double-strand break"/>
    <property type="evidence" value="ECO:0007669"/>
    <property type="project" value="TreeGrafter"/>
</dbReference>
<dbReference type="RefSeq" id="XP_018589848.2">
    <property type="nucleotide sequence ID" value="XM_018734332.2"/>
</dbReference>
<evidence type="ECO:0000256" key="8">
    <source>
        <dbReference type="ARBA" id="ARBA00023054"/>
    </source>
</evidence>
<protein>
    <recommendedName>
        <fullName evidence="12">Structural maintenance of chromosomes protein 6</fullName>
    </recommendedName>
</protein>
<evidence type="ECO:0000256" key="1">
    <source>
        <dbReference type="ARBA" id="ARBA00004123"/>
    </source>
</evidence>
<dbReference type="Ensembl" id="ENSSFOT00015020726.2">
    <property type="protein sequence ID" value="ENSSFOP00015020493.2"/>
    <property type="gene ID" value="ENSSFOG00015013188.2"/>
</dbReference>
<dbReference type="GO" id="GO:0005524">
    <property type="term" value="F:ATP binding"/>
    <property type="evidence" value="ECO:0007669"/>
    <property type="project" value="UniProtKB-KW"/>
</dbReference>
<dbReference type="PANTHER" id="PTHR19306">
    <property type="entry name" value="STRUCTURAL MAINTENANCE OF CHROMOSOMES 5,6 SMC5, SMC6"/>
    <property type="match status" value="1"/>
</dbReference>
<feature type="compositionally biased region" description="Acidic residues" evidence="14">
    <location>
        <begin position="25"/>
        <end position="39"/>
    </location>
</feature>
<evidence type="ECO:0000256" key="2">
    <source>
        <dbReference type="ARBA" id="ARBA00004286"/>
    </source>
</evidence>
<keyword evidence="9" id="KW-0233">DNA recombination</keyword>
<feature type="coiled-coil region" evidence="13">
    <location>
        <begin position="729"/>
        <end position="854"/>
    </location>
</feature>
<evidence type="ECO:0000256" key="10">
    <source>
        <dbReference type="ARBA" id="ARBA00023204"/>
    </source>
</evidence>
<dbReference type="GeneTree" id="ENSGT00550000074816"/>
<keyword evidence="8 13" id="KW-0175">Coiled coil</keyword>
<dbReference type="GO" id="GO:0030915">
    <property type="term" value="C:Smc5-Smc6 complex"/>
    <property type="evidence" value="ECO:0007669"/>
    <property type="project" value="TreeGrafter"/>
</dbReference>
<keyword evidence="17" id="KW-1185">Reference proteome</keyword>
<dbReference type="Pfam" id="PF02463">
    <property type="entry name" value="SMC_N"/>
    <property type="match status" value="1"/>
</dbReference>
<dbReference type="SUPFAM" id="SSF52540">
    <property type="entry name" value="P-loop containing nucleoside triphosphate hydrolases"/>
    <property type="match status" value="2"/>
</dbReference>
<keyword evidence="5" id="KW-0547">Nucleotide-binding</keyword>
<feature type="region of interest" description="Disordered" evidence="14">
    <location>
        <begin position="1"/>
        <end position="50"/>
    </location>
</feature>
<evidence type="ECO:0000256" key="12">
    <source>
        <dbReference type="ARBA" id="ARBA00069480"/>
    </source>
</evidence>
<comment type="similarity">
    <text evidence="3">Belongs to the SMC family. SMC6 subfamily.</text>
</comment>
<feature type="coiled-coil region" evidence="13">
    <location>
        <begin position="251"/>
        <end position="450"/>
    </location>
</feature>
<dbReference type="RefSeq" id="XP_018589857.2">
    <property type="nucleotide sequence ID" value="XM_018734341.2"/>
</dbReference>
<evidence type="ECO:0000256" key="11">
    <source>
        <dbReference type="ARBA" id="ARBA00023242"/>
    </source>
</evidence>
<evidence type="ECO:0000256" key="5">
    <source>
        <dbReference type="ARBA" id="ARBA00022741"/>
    </source>
</evidence>
<keyword evidence="10" id="KW-0234">DNA repair</keyword>
<sequence>MSKRRGIFPCGSRPSKTPRNKDVDDGNTGDLEQDPEDPGESSPPSTSTAGDIGIIESITLMNFMCHHSPKTLHFGPNVNFIVGNNGSGKSAVLTALIVGLGGKAIVTNRGQSLKGFVTNGERYADIKIQLRNRGTDAYKRDDYGNSITVEQRLTSDGCRTYKIRSEIGQIVSNKKEELTNILDHFSIQIDNPVSVLNQEMSKQFLYSKSEADKYKFFMKATLLEQMKLDYIHIKQTKELTRDRVGTQEKYLRDLRKKYLQKKERYDSLSSLDEMKKKLEDLQHEMAWSLVAEQERQIQQLQEQIENAECSNPYEDNVKMFQIKVSQAQRKCQEIQQKLDTVKGKEENLEEERRKLREDLTTKSKAQKEQEVVVFRAKNKLKQLEAYQVLLQEKIQTLRESAHPSREAEILERQSKISTLRQQLDRHENEGKELNRQITDKQQVLMKAKEESGKLRLEEKNIQASVESKQRRKSQLMASRSNRLRRFGNQFPELLMAIDNAHTEGRFLKKPIGPVGACISLKDPSLAVAVESCLRNFTKTFCCHSHKDEKVLEALMSRYFPRIYRPGIIVMPFADQVYNTAGRCVKHPEFPSVLDALVIPSPVIANCLIDMRSIETVLVIKDRVTARRVMQQGKPPRNCREAFTSEGDQVFADRYYSAESSMAKYLGADVEAEIRLVDSELENATAQLSRFHAHINSVTQNIHHMEVELQSLMVRSKKNQACITRVKATIVELENTEELQRDDISSLEDEAQENLQKAEAVKHSLREAEEELDRLKALMTETHSKHKEMKSEIEKLQEQAGSLPEEFHSAEAECNTLECTLNKWEMEQREHEENLQAMRSELISKKEEVQELETTARLICPERRPVERSIESVNAEMTCFRQRILEQQSQHGDQEQIIREYAEALKSYQEAANQVKDLKRFIDCLDNIMNDRLMRFKMMRRSIAVRCKLYFSNFLIKLNCSGSMIFDHTKETLSISVKPPGCEDDSVNDVRSLSGGERSFATVCFILALWEITESPFRCLDEFDVYMDMHNRRISMDLLVQLSERQYGRQFIFITPQNTSTLPESNLIKIINL</sequence>
<reference evidence="16 17" key="1">
    <citation type="submission" date="2019-04" db="EMBL/GenBank/DDBJ databases">
        <authorList>
            <consortium name="Wellcome Sanger Institute Data Sharing"/>
        </authorList>
    </citation>
    <scope>NUCLEOTIDE SEQUENCE [LARGE SCALE GENOMIC DNA]</scope>
</reference>
<comment type="subcellular location">
    <subcellularLocation>
        <location evidence="2">Chromosome</location>
    </subcellularLocation>
    <subcellularLocation>
        <location evidence="1">Nucleus</location>
    </subcellularLocation>
</comment>
<evidence type="ECO:0000256" key="13">
    <source>
        <dbReference type="SAM" id="Coils"/>
    </source>
</evidence>
<dbReference type="GeneID" id="108923532"/>
<feature type="domain" description="RecF/RecN/SMC N-terminal" evidence="15">
    <location>
        <begin position="55"/>
        <end position="1067"/>
    </location>
</feature>
<evidence type="ECO:0000256" key="4">
    <source>
        <dbReference type="ARBA" id="ARBA00022454"/>
    </source>
</evidence>
<evidence type="ECO:0000313" key="17">
    <source>
        <dbReference type="Proteomes" id="UP000694397"/>
    </source>
</evidence>
<dbReference type="PANTHER" id="PTHR19306:SF8">
    <property type="entry name" value="STRUCTURAL MAINTENANCE OF CHROMOSOMES PROTEIN 6 ISOFORM X4"/>
    <property type="match status" value="1"/>
</dbReference>
<dbReference type="Proteomes" id="UP000694397">
    <property type="component" value="Chromosome 15"/>
</dbReference>
<dbReference type="GO" id="GO:0000724">
    <property type="term" value="P:double-strand break repair via homologous recombination"/>
    <property type="evidence" value="ECO:0007669"/>
    <property type="project" value="TreeGrafter"/>
</dbReference>
<dbReference type="Gene3D" id="3.40.50.300">
    <property type="entry name" value="P-loop containing nucleotide triphosphate hydrolases"/>
    <property type="match status" value="2"/>
</dbReference>
<dbReference type="GO" id="GO:0005634">
    <property type="term" value="C:nucleus"/>
    <property type="evidence" value="ECO:0007669"/>
    <property type="project" value="UniProtKB-SubCell"/>
</dbReference>
<gene>
    <name evidence="16" type="primary">smc6</name>
</gene>
<keyword evidence="4" id="KW-0158">Chromosome</keyword>
<dbReference type="RefSeq" id="XP_029114223.1">
    <property type="nucleotide sequence ID" value="XM_029258390.1"/>
</dbReference>
<keyword evidence="6" id="KW-0227">DNA damage</keyword>
<dbReference type="FunFam" id="3.40.50.300:FF:000959">
    <property type="entry name" value="structural maintenance of chromosomes protein 6"/>
    <property type="match status" value="1"/>
</dbReference>
<organism evidence="16 17">
    <name type="scientific">Scleropages formosus</name>
    <name type="common">Asian bonytongue</name>
    <name type="synonym">Osteoglossum formosum</name>
    <dbReference type="NCBI Taxonomy" id="113540"/>
    <lineage>
        <taxon>Eukaryota</taxon>
        <taxon>Metazoa</taxon>
        <taxon>Chordata</taxon>
        <taxon>Craniata</taxon>
        <taxon>Vertebrata</taxon>
        <taxon>Euteleostomi</taxon>
        <taxon>Actinopterygii</taxon>
        <taxon>Neopterygii</taxon>
        <taxon>Teleostei</taxon>
        <taxon>Osteoglossocephala</taxon>
        <taxon>Osteoglossomorpha</taxon>
        <taxon>Osteoglossiformes</taxon>
        <taxon>Osteoglossidae</taxon>
        <taxon>Scleropages</taxon>
    </lineage>
</organism>
<dbReference type="AlphaFoldDB" id="A0A8C9V4A9"/>
<dbReference type="GO" id="GO:0003697">
    <property type="term" value="F:single-stranded DNA binding"/>
    <property type="evidence" value="ECO:0007669"/>
    <property type="project" value="TreeGrafter"/>
</dbReference>
<reference evidence="16" key="3">
    <citation type="submission" date="2025-09" db="UniProtKB">
        <authorList>
            <consortium name="Ensembl"/>
        </authorList>
    </citation>
    <scope>IDENTIFICATION</scope>
</reference>
<keyword evidence="7" id="KW-0067">ATP-binding</keyword>
<evidence type="ECO:0000259" key="15">
    <source>
        <dbReference type="Pfam" id="PF02463"/>
    </source>
</evidence>
<evidence type="ECO:0000256" key="14">
    <source>
        <dbReference type="SAM" id="MobiDB-lite"/>
    </source>
</evidence>
<evidence type="ECO:0000256" key="3">
    <source>
        <dbReference type="ARBA" id="ARBA00006793"/>
    </source>
</evidence>
<keyword evidence="11" id="KW-0539">Nucleus</keyword>
<dbReference type="InterPro" id="IPR003395">
    <property type="entry name" value="RecF/RecN/SMC_N"/>
</dbReference>
<evidence type="ECO:0000256" key="9">
    <source>
        <dbReference type="ARBA" id="ARBA00023172"/>
    </source>
</evidence>
<reference evidence="16" key="2">
    <citation type="submission" date="2025-08" db="UniProtKB">
        <authorList>
            <consortium name="Ensembl"/>
        </authorList>
    </citation>
    <scope>IDENTIFICATION</scope>
</reference>
<evidence type="ECO:0000313" key="16">
    <source>
        <dbReference type="Ensembl" id="ENSSFOP00015020493.2"/>
    </source>
</evidence>
<evidence type="ECO:0000256" key="6">
    <source>
        <dbReference type="ARBA" id="ARBA00022763"/>
    </source>
</evidence>
<dbReference type="InterPro" id="IPR027417">
    <property type="entry name" value="P-loop_NTPase"/>
</dbReference>
<evidence type="ECO:0000256" key="7">
    <source>
        <dbReference type="ARBA" id="ARBA00022840"/>
    </source>
</evidence>
<dbReference type="GO" id="GO:0003684">
    <property type="term" value="F:damaged DNA binding"/>
    <property type="evidence" value="ECO:0007669"/>
    <property type="project" value="TreeGrafter"/>
</dbReference>
<proteinExistence type="inferred from homology"/>
<name>A0A8C9V4A9_SCLFO</name>
<accession>A0A8C9V4A9</accession>